<dbReference type="InterPro" id="IPR004017">
    <property type="entry name" value="Cys_rich_dom"/>
</dbReference>
<dbReference type="Pfam" id="PF02754">
    <property type="entry name" value="CCG"/>
    <property type="match status" value="2"/>
</dbReference>
<evidence type="ECO:0000259" key="6">
    <source>
        <dbReference type="PROSITE" id="PS51379"/>
    </source>
</evidence>
<dbReference type="GO" id="GO:0005886">
    <property type="term" value="C:plasma membrane"/>
    <property type="evidence" value="ECO:0007669"/>
    <property type="project" value="TreeGrafter"/>
</dbReference>
<dbReference type="InterPro" id="IPR017896">
    <property type="entry name" value="4Fe4S_Fe-S-bd"/>
</dbReference>
<evidence type="ECO:0000313" key="8">
    <source>
        <dbReference type="Proteomes" id="UP000243494"/>
    </source>
</evidence>
<dbReference type="EMBL" id="NOJZ02000009">
    <property type="protein sequence ID" value="RDY23700.1"/>
    <property type="molecule type" value="Genomic_DNA"/>
</dbReference>
<comment type="caution">
    <text evidence="7">The sequence shown here is derived from an EMBL/GenBank/DDBJ whole genome shotgun (WGS) entry which is preliminary data.</text>
</comment>
<dbReference type="PROSITE" id="PS51379">
    <property type="entry name" value="4FE4S_FER_2"/>
    <property type="match status" value="1"/>
</dbReference>
<keyword evidence="8" id="KW-1185">Reference proteome</keyword>
<reference evidence="7 8" key="1">
    <citation type="journal article" date="2017" name="Genome Announc.">
        <title>Draft Genome Sequence of Romboutsia maritimum sp. nov. Strain CCRI-22766(T), Isolated from Coastal Estuarine Mud.</title>
        <authorList>
            <person name="Maheux A.F."/>
            <person name="Boudreau D.K."/>
            <person name="Berube E."/>
            <person name="Boissinot M."/>
            <person name="Raymond F."/>
            <person name="Brodeur S."/>
            <person name="Corbeil J."/>
            <person name="Brightwell G."/>
            <person name="Broda D."/>
            <person name="Omar R.F."/>
            <person name="Bergeron M.G."/>
        </authorList>
    </citation>
    <scope>NUCLEOTIDE SEQUENCE [LARGE SCALE GENOMIC DNA]</scope>
    <source>
        <strain evidence="7 8">CCRI-22766</strain>
    </source>
</reference>
<evidence type="ECO:0000256" key="2">
    <source>
        <dbReference type="ARBA" id="ARBA00022723"/>
    </source>
</evidence>
<name>A0A371IT94_9FIRM</name>
<dbReference type="InterPro" id="IPR009051">
    <property type="entry name" value="Helical_ferredxn"/>
</dbReference>
<dbReference type="Gene3D" id="1.10.1060.10">
    <property type="entry name" value="Alpha-helical ferredoxin"/>
    <property type="match status" value="1"/>
</dbReference>
<dbReference type="GO" id="GO:0051539">
    <property type="term" value="F:4 iron, 4 sulfur cluster binding"/>
    <property type="evidence" value="ECO:0007669"/>
    <property type="project" value="UniProtKB-KW"/>
</dbReference>
<evidence type="ECO:0000313" key="7">
    <source>
        <dbReference type="EMBL" id="RDY23700.1"/>
    </source>
</evidence>
<dbReference type="GO" id="GO:0046872">
    <property type="term" value="F:metal ion binding"/>
    <property type="evidence" value="ECO:0007669"/>
    <property type="project" value="UniProtKB-KW"/>
</dbReference>
<evidence type="ECO:0000256" key="5">
    <source>
        <dbReference type="ARBA" id="ARBA00023014"/>
    </source>
</evidence>
<accession>A0A371IT94</accession>
<keyword evidence="2" id="KW-0479">Metal-binding</keyword>
<feature type="domain" description="4Fe-4S ferredoxin-type" evidence="6">
    <location>
        <begin position="17"/>
        <end position="47"/>
    </location>
</feature>
<gene>
    <name evidence="7" type="ORF">CHF27_007130</name>
</gene>
<sequence length="383" mass="44508">MEDNIMDKIDLNSDILKKIEVNKNYCINCKQCFNVCPMMKEYSSSPKKLMEEMLCEKKVDKNIPYSCMNCDVCKVKCPKDIDLKEMFYNMRVNIFTENTKSIKELGINTIRFHQINSFSSIFSRSFIDKSTRKVFLPGCSLSAYNADLVLKTYDYLNSNIKDLGLIFECCSKPTLSLGDKNKFNQYYSRLEKLFKENNINEVIVACPNCYKTIKENSPNVKVTLIWEVINKYGLPKKLENSYNDISIEFSLHDPCPVRYENNVHEDVRKILYKLGIKVVEFDQNRKKTQCCGAGAMVGVTNPKVAKKQMERRSREAKTENIICYCQSCCESMISVGKPTIHILDLLFNNMVINKNKFYQEKTTVINKWKTRYKGVHLGKKLKK</sequence>
<dbReference type="SUPFAM" id="SSF46548">
    <property type="entry name" value="alpha-helical ferredoxin"/>
    <property type="match status" value="1"/>
</dbReference>
<protein>
    <submittedName>
        <fullName evidence="7">(Fe-S)-binding protein</fullName>
    </submittedName>
</protein>
<dbReference type="PROSITE" id="PS00198">
    <property type="entry name" value="4FE4S_FER_1"/>
    <property type="match status" value="2"/>
</dbReference>
<keyword evidence="4" id="KW-0408">Iron</keyword>
<organism evidence="7 8">
    <name type="scientific">Romboutsia maritimum</name>
    <dbReference type="NCBI Taxonomy" id="2020948"/>
    <lineage>
        <taxon>Bacteria</taxon>
        <taxon>Bacillati</taxon>
        <taxon>Bacillota</taxon>
        <taxon>Clostridia</taxon>
        <taxon>Peptostreptococcales</taxon>
        <taxon>Peptostreptococcaceae</taxon>
        <taxon>Romboutsia</taxon>
    </lineage>
</organism>
<dbReference type="PANTHER" id="PTHR43255">
    <property type="entry name" value="IRON-SULFUR-BINDING OXIDOREDUCTASE FADF-RELATED-RELATED"/>
    <property type="match status" value="1"/>
</dbReference>
<dbReference type="InterPro" id="IPR051460">
    <property type="entry name" value="HdrC_iron-sulfur_subunit"/>
</dbReference>
<dbReference type="InterPro" id="IPR017900">
    <property type="entry name" value="4Fe4S_Fe_S_CS"/>
</dbReference>
<dbReference type="Pfam" id="PF13534">
    <property type="entry name" value="Fer4_17"/>
    <property type="match status" value="1"/>
</dbReference>
<proteinExistence type="predicted"/>
<keyword evidence="5" id="KW-0411">Iron-sulfur</keyword>
<evidence type="ECO:0000256" key="4">
    <source>
        <dbReference type="ARBA" id="ARBA00023004"/>
    </source>
</evidence>
<dbReference type="PANTHER" id="PTHR43255:SF1">
    <property type="entry name" value="IRON-SULFUR-BINDING OXIDOREDUCTASE FADF-RELATED"/>
    <property type="match status" value="1"/>
</dbReference>
<dbReference type="GO" id="GO:0016491">
    <property type="term" value="F:oxidoreductase activity"/>
    <property type="evidence" value="ECO:0007669"/>
    <property type="project" value="UniProtKB-KW"/>
</dbReference>
<dbReference type="Proteomes" id="UP000243494">
    <property type="component" value="Unassembled WGS sequence"/>
</dbReference>
<evidence type="ECO:0000256" key="3">
    <source>
        <dbReference type="ARBA" id="ARBA00023002"/>
    </source>
</evidence>
<dbReference type="AlphaFoldDB" id="A0A371IT94"/>
<keyword evidence="1" id="KW-0004">4Fe-4S</keyword>
<keyword evidence="3" id="KW-0560">Oxidoreductase</keyword>
<evidence type="ECO:0000256" key="1">
    <source>
        <dbReference type="ARBA" id="ARBA00022485"/>
    </source>
</evidence>